<feature type="transmembrane region" description="Helical" evidence="1">
    <location>
        <begin position="59"/>
        <end position="80"/>
    </location>
</feature>
<keyword evidence="1" id="KW-0812">Transmembrane</keyword>
<accession>A0A5D4NK40</accession>
<protein>
    <submittedName>
        <fullName evidence="2">Uncharacterized protein</fullName>
    </submittedName>
</protein>
<keyword evidence="1" id="KW-1133">Transmembrane helix</keyword>
<organism evidence="2 3">
    <name type="scientific">Rossellomorea vietnamensis</name>
    <dbReference type="NCBI Taxonomy" id="218284"/>
    <lineage>
        <taxon>Bacteria</taxon>
        <taxon>Bacillati</taxon>
        <taxon>Bacillota</taxon>
        <taxon>Bacilli</taxon>
        <taxon>Bacillales</taxon>
        <taxon>Bacillaceae</taxon>
        <taxon>Rossellomorea</taxon>
    </lineage>
</organism>
<proteinExistence type="predicted"/>
<dbReference type="EMBL" id="VTEI01000016">
    <property type="protein sequence ID" value="TYS13891.1"/>
    <property type="molecule type" value="Genomic_DNA"/>
</dbReference>
<evidence type="ECO:0000256" key="1">
    <source>
        <dbReference type="SAM" id="Phobius"/>
    </source>
</evidence>
<keyword evidence="1" id="KW-0472">Membrane</keyword>
<evidence type="ECO:0000313" key="2">
    <source>
        <dbReference type="EMBL" id="TYS13891.1"/>
    </source>
</evidence>
<dbReference type="OrthoDB" id="2880763at2"/>
<dbReference type="AlphaFoldDB" id="A0A5D4NK40"/>
<sequence>MFCHYFPSFIAYFKIDILHGNFPHTRHGKAAGCVSNLPFHRSQRPTLSIITNSQRICNIFLNIFVISALLQLYKLIWVIARGRRDYKIFL</sequence>
<evidence type="ECO:0000313" key="3">
    <source>
        <dbReference type="Proteomes" id="UP000322267"/>
    </source>
</evidence>
<gene>
    <name evidence="2" type="ORF">FZC78_20335</name>
</gene>
<dbReference type="Proteomes" id="UP000322267">
    <property type="component" value="Unassembled WGS sequence"/>
</dbReference>
<comment type="caution">
    <text evidence="2">The sequence shown here is derived from an EMBL/GenBank/DDBJ whole genome shotgun (WGS) entry which is preliminary data.</text>
</comment>
<name>A0A5D4NK40_9BACI</name>
<reference evidence="2 3" key="1">
    <citation type="submission" date="2019-08" db="EMBL/GenBank/DDBJ databases">
        <title>Bacillus genomes from the desert of Cuatro Cienegas, Coahuila.</title>
        <authorList>
            <person name="Olmedo-Alvarez G."/>
        </authorList>
    </citation>
    <scope>NUCLEOTIDE SEQUENCE [LARGE SCALE GENOMIC DNA]</scope>
    <source>
        <strain evidence="2 3">CH34_1T</strain>
    </source>
</reference>